<keyword evidence="3" id="KW-1185">Reference proteome</keyword>
<feature type="region of interest" description="Disordered" evidence="1">
    <location>
        <begin position="1"/>
        <end position="22"/>
    </location>
</feature>
<dbReference type="Proteomes" id="UP001362999">
    <property type="component" value="Unassembled WGS sequence"/>
</dbReference>
<reference evidence="2 3" key="1">
    <citation type="journal article" date="2024" name="J Genomics">
        <title>Draft genome sequencing and assembly of Favolaschia claudopus CIRM-BRFM 2984 isolated from oak limbs.</title>
        <authorList>
            <person name="Navarro D."/>
            <person name="Drula E."/>
            <person name="Chaduli D."/>
            <person name="Cazenave R."/>
            <person name="Ahrendt S."/>
            <person name="Wang J."/>
            <person name="Lipzen A."/>
            <person name="Daum C."/>
            <person name="Barry K."/>
            <person name="Grigoriev I.V."/>
            <person name="Favel A."/>
            <person name="Rosso M.N."/>
            <person name="Martin F."/>
        </authorList>
    </citation>
    <scope>NUCLEOTIDE SEQUENCE [LARGE SCALE GENOMIC DNA]</scope>
    <source>
        <strain evidence="2 3">CIRM-BRFM 2984</strain>
    </source>
</reference>
<name>A0AAW0CDK5_9AGAR</name>
<evidence type="ECO:0000256" key="1">
    <source>
        <dbReference type="SAM" id="MobiDB-lite"/>
    </source>
</evidence>
<proteinExistence type="predicted"/>
<protein>
    <submittedName>
        <fullName evidence="2">Uncharacterized protein</fullName>
    </submittedName>
</protein>
<dbReference type="AlphaFoldDB" id="A0AAW0CDK5"/>
<evidence type="ECO:0000313" key="2">
    <source>
        <dbReference type="EMBL" id="KAK7037862.1"/>
    </source>
</evidence>
<comment type="caution">
    <text evidence="2">The sequence shown here is derived from an EMBL/GenBank/DDBJ whole genome shotgun (WGS) entry which is preliminary data.</text>
</comment>
<dbReference type="EMBL" id="JAWWNJ010000017">
    <property type="protein sequence ID" value="KAK7037862.1"/>
    <property type="molecule type" value="Genomic_DNA"/>
</dbReference>
<gene>
    <name evidence="2" type="ORF">R3P38DRAFT_3181913</name>
</gene>
<sequence>MSFSPTTRKEAGWDNASDTCSSADTISAVSDHRCYRDDIAGWHSGERDEQQAGGEVTAAVDVARPVHAAQVDKLLRPEFQPGKSPS</sequence>
<accession>A0AAW0CDK5</accession>
<organism evidence="2 3">
    <name type="scientific">Favolaschia claudopus</name>
    <dbReference type="NCBI Taxonomy" id="2862362"/>
    <lineage>
        <taxon>Eukaryota</taxon>
        <taxon>Fungi</taxon>
        <taxon>Dikarya</taxon>
        <taxon>Basidiomycota</taxon>
        <taxon>Agaricomycotina</taxon>
        <taxon>Agaricomycetes</taxon>
        <taxon>Agaricomycetidae</taxon>
        <taxon>Agaricales</taxon>
        <taxon>Marasmiineae</taxon>
        <taxon>Mycenaceae</taxon>
        <taxon>Favolaschia</taxon>
    </lineage>
</organism>
<evidence type="ECO:0000313" key="3">
    <source>
        <dbReference type="Proteomes" id="UP001362999"/>
    </source>
</evidence>